<evidence type="ECO:0000259" key="19">
    <source>
        <dbReference type="Pfam" id="PF00361"/>
    </source>
</evidence>
<keyword evidence="15 18" id="KW-0496">Mitochondrion</keyword>
<evidence type="ECO:0000256" key="11">
    <source>
        <dbReference type="ARBA" id="ARBA00022982"/>
    </source>
</evidence>
<evidence type="ECO:0000256" key="1">
    <source>
        <dbReference type="ARBA" id="ARBA00003257"/>
    </source>
</evidence>
<keyword evidence="10 18" id="KW-1278">Translocase</keyword>
<evidence type="ECO:0000256" key="16">
    <source>
        <dbReference type="ARBA" id="ARBA00023136"/>
    </source>
</evidence>
<dbReference type="GeneID" id="77652132"/>
<dbReference type="GO" id="GO:0005743">
    <property type="term" value="C:mitochondrial inner membrane"/>
    <property type="evidence" value="ECO:0007669"/>
    <property type="project" value="UniProtKB-SubCell"/>
</dbReference>
<keyword evidence="8 18" id="KW-0812">Transmembrane</keyword>
<organism evidence="20">
    <name type="scientific">Seasogonia rosea</name>
    <dbReference type="NCBI Taxonomy" id="3004257"/>
    <lineage>
        <taxon>Eukaryota</taxon>
        <taxon>Metazoa</taxon>
        <taxon>Ecdysozoa</taxon>
        <taxon>Arthropoda</taxon>
        <taxon>Hexapoda</taxon>
        <taxon>Insecta</taxon>
        <taxon>Pterygota</taxon>
        <taxon>Neoptera</taxon>
        <taxon>Paraneoptera</taxon>
        <taxon>Hemiptera</taxon>
        <taxon>Auchenorrhyncha</taxon>
        <taxon>Membracoidea</taxon>
        <taxon>Cicadellidae</taxon>
        <taxon>Cicadellinae</taxon>
        <taxon>Cicadellini</taxon>
        <taxon>Seasogonia</taxon>
    </lineage>
</organism>
<evidence type="ECO:0000256" key="7">
    <source>
        <dbReference type="ARBA" id="ARBA00022660"/>
    </source>
</evidence>
<feature type="domain" description="NADH:quinone oxidoreductase/Mrp antiporter transmembrane" evidence="19">
    <location>
        <begin position="80"/>
        <end position="271"/>
    </location>
</feature>
<dbReference type="PANTHER" id="PTHR46552">
    <property type="entry name" value="NADH-UBIQUINONE OXIDOREDUCTASE CHAIN 2"/>
    <property type="match status" value="1"/>
</dbReference>
<reference evidence="20" key="1">
    <citation type="submission" date="2022-05" db="EMBL/GenBank/DDBJ databases">
        <authorList>
            <person name="Zhong L."/>
            <person name="Yang M."/>
        </authorList>
    </citation>
    <scope>NUCLEOTIDE SEQUENCE</scope>
</reference>
<comment type="subcellular location">
    <subcellularLocation>
        <location evidence="2 18">Mitochondrion inner membrane</location>
        <topology evidence="2 18">Multi-pass membrane protein</topology>
    </subcellularLocation>
</comment>
<evidence type="ECO:0000256" key="15">
    <source>
        <dbReference type="ARBA" id="ARBA00023128"/>
    </source>
</evidence>
<dbReference type="GO" id="GO:0008137">
    <property type="term" value="F:NADH dehydrogenase (ubiquinone) activity"/>
    <property type="evidence" value="ECO:0007669"/>
    <property type="project" value="UniProtKB-EC"/>
</dbReference>
<comment type="similarity">
    <text evidence="3 18">Belongs to the complex I subunit 2 family.</text>
</comment>
<dbReference type="AlphaFoldDB" id="A0A9E9FZ10"/>
<sequence length="323" mass="37274">MKLNSSLILYTSTLIIGVIMCICSNNLVMMWCGLEISLMSFLPLMISNNFLSSECMMKYFIIQSTSSSLLMMGFIMLMMNVNLNKMIILMSLLLKIGLAPFHNWVLNVIESLTFLTLFLFLTIMKIAPLTVMMYMNQIMLFPSILSLIVGAIMGLNQNSFHKILGYSSIFNMGLLCSCIQEMQIWLTYFIIYSIMLIFVIYVLNKLNIIYINQIMIHQYDLKIKMSLWITLLSLGGMPPMIGFLSKLLVFEYLMLTNHFIILTVTIITSLLVMFYYMRSAYMSLMISSMMLKWNLTLINNLSLTLVFMNLLLLSLLIFLKSFL</sequence>
<dbReference type="InterPro" id="IPR050175">
    <property type="entry name" value="Complex_I_Subunit_2"/>
</dbReference>
<keyword evidence="9 18" id="KW-0999">Mitochondrion inner membrane</keyword>
<comment type="function">
    <text evidence="18">Core subunit of the mitochondrial membrane respiratory chain NADH dehydrogenase (Complex I) which catalyzes electron transfer from NADH through the respiratory chain, using ubiquinone as an electron acceptor. Essential for the catalytic activity and assembly of complex I.</text>
</comment>
<evidence type="ECO:0000256" key="10">
    <source>
        <dbReference type="ARBA" id="ARBA00022967"/>
    </source>
</evidence>
<comment type="function">
    <text evidence="1">Core subunit of the mitochondrial membrane respiratory chain NADH dehydrogenase (Complex I) that is believed to belong to the minimal assembly required for catalysis. Complex I functions in the transfer of electrons from NADH to the respiratory chain. The immediate electron acceptor for the enzyme is believed to be ubiquinone.</text>
</comment>
<dbReference type="InterPro" id="IPR001750">
    <property type="entry name" value="ND/Mrp_TM"/>
</dbReference>
<keyword evidence="14 18" id="KW-0830">Ubiquinone</keyword>
<evidence type="ECO:0000256" key="17">
    <source>
        <dbReference type="ARBA" id="ARBA00049551"/>
    </source>
</evidence>
<keyword evidence="13 18" id="KW-0520">NAD</keyword>
<dbReference type="PRINTS" id="PR01436">
    <property type="entry name" value="NADHDHGNASE2"/>
</dbReference>
<geneLocation type="mitochondrion" evidence="20"/>
<feature type="transmembrane region" description="Helical" evidence="18">
    <location>
        <begin position="255"/>
        <end position="276"/>
    </location>
</feature>
<feature type="transmembrane region" description="Helical" evidence="18">
    <location>
        <begin position="112"/>
        <end position="131"/>
    </location>
</feature>
<evidence type="ECO:0000256" key="13">
    <source>
        <dbReference type="ARBA" id="ARBA00023027"/>
    </source>
</evidence>
<feature type="transmembrane region" description="Helical" evidence="18">
    <location>
        <begin position="225"/>
        <end position="249"/>
    </location>
</feature>
<keyword evidence="6" id="KW-0813">Transport</keyword>
<feature type="transmembrane region" description="Helical" evidence="18">
    <location>
        <begin position="138"/>
        <end position="155"/>
    </location>
</feature>
<dbReference type="EC" id="7.1.1.2" evidence="4 18"/>
<keyword evidence="12 18" id="KW-1133">Transmembrane helix</keyword>
<evidence type="ECO:0000256" key="18">
    <source>
        <dbReference type="RuleBase" id="RU003403"/>
    </source>
</evidence>
<evidence type="ECO:0000256" key="12">
    <source>
        <dbReference type="ARBA" id="ARBA00022989"/>
    </source>
</evidence>
<dbReference type="RefSeq" id="YP_010610902.1">
    <property type="nucleotide sequence ID" value="NC_070006.1"/>
</dbReference>
<feature type="transmembrane region" description="Helical" evidence="18">
    <location>
        <begin position="59"/>
        <end position="79"/>
    </location>
</feature>
<dbReference type="CTD" id="4536"/>
<evidence type="ECO:0000256" key="6">
    <source>
        <dbReference type="ARBA" id="ARBA00022448"/>
    </source>
</evidence>
<evidence type="ECO:0000313" key="20">
    <source>
        <dbReference type="EMBL" id="WAP91736.1"/>
    </source>
</evidence>
<dbReference type="PANTHER" id="PTHR46552:SF1">
    <property type="entry name" value="NADH-UBIQUINONE OXIDOREDUCTASE CHAIN 2"/>
    <property type="match status" value="1"/>
</dbReference>
<dbReference type="GO" id="GO:0006120">
    <property type="term" value="P:mitochondrial electron transport, NADH to ubiquinone"/>
    <property type="evidence" value="ECO:0007669"/>
    <property type="project" value="InterPro"/>
</dbReference>
<proteinExistence type="inferred from homology"/>
<dbReference type="Pfam" id="PF00361">
    <property type="entry name" value="Proton_antipo_M"/>
    <property type="match status" value="1"/>
</dbReference>
<keyword evidence="16 18" id="KW-0472">Membrane</keyword>
<gene>
    <name evidence="20" type="primary">ND2</name>
</gene>
<evidence type="ECO:0000256" key="5">
    <source>
        <dbReference type="ARBA" id="ARBA00021008"/>
    </source>
</evidence>
<evidence type="ECO:0000256" key="14">
    <source>
        <dbReference type="ARBA" id="ARBA00023075"/>
    </source>
</evidence>
<keyword evidence="7 18" id="KW-0679">Respiratory chain</keyword>
<evidence type="ECO:0000256" key="3">
    <source>
        <dbReference type="ARBA" id="ARBA00007012"/>
    </source>
</evidence>
<dbReference type="InterPro" id="IPR003917">
    <property type="entry name" value="NADH_UbQ_OxRdtase_chain2"/>
</dbReference>
<feature type="transmembrane region" description="Helical" evidence="18">
    <location>
        <begin position="184"/>
        <end position="204"/>
    </location>
</feature>
<evidence type="ECO:0000256" key="2">
    <source>
        <dbReference type="ARBA" id="ARBA00004448"/>
    </source>
</evidence>
<dbReference type="EMBL" id="ON597622">
    <property type="protein sequence ID" value="WAP91736.1"/>
    <property type="molecule type" value="Genomic_DNA"/>
</dbReference>
<name>A0A9E9FZ10_9HEMI</name>
<evidence type="ECO:0000256" key="8">
    <source>
        <dbReference type="ARBA" id="ARBA00022692"/>
    </source>
</evidence>
<feature type="transmembrane region" description="Helical" evidence="18">
    <location>
        <begin position="297"/>
        <end position="319"/>
    </location>
</feature>
<evidence type="ECO:0000256" key="4">
    <source>
        <dbReference type="ARBA" id="ARBA00012944"/>
    </source>
</evidence>
<evidence type="ECO:0000256" key="9">
    <source>
        <dbReference type="ARBA" id="ARBA00022792"/>
    </source>
</evidence>
<keyword evidence="11 18" id="KW-0249">Electron transport</keyword>
<comment type="catalytic activity">
    <reaction evidence="17 18">
        <text>a ubiquinone + NADH + 5 H(+)(in) = a ubiquinol + NAD(+) + 4 H(+)(out)</text>
        <dbReference type="Rhea" id="RHEA:29091"/>
        <dbReference type="Rhea" id="RHEA-COMP:9565"/>
        <dbReference type="Rhea" id="RHEA-COMP:9566"/>
        <dbReference type="ChEBI" id="CHEBI:15378"/>
        <dbReference type="ChEBI" id="CHEBI:16389"/>
        <dbReference type="ChEBI" id="CHEBI:17976"/>
        <dbReference type="ChEBI" id="CHEBI:57540"/>
        <dbReference type="ChEBI" id="CHEBI:57945"/>
        <dbReference type="EC" id="7.1.1.2"/>
    </reaction>
</comment>
<accession>A0A9E9FZ10</accession>
<feature type="transmembrane region" description="Helical" evidence="18">
    <location>
        <begin position="7"/>
        <end position="39"/>
    </location>
</feature>
<protein>
    <recommendedName>
        <fullName evidence="5 18">NADH-ubiquinone oxidoreductase chain 2</fullName>
        <ecNumber evidence="4 18">7.1.1.2</ecNumber>
    </recommendedName>
</protein>